<dbReference type="AlphaFoldDB" id="A0A814QXH8"/>
<sequence length="291" mass="33246">MAEATHHDCSLLKKPSAETNPLAVDHVSSDKAENEDGDSSSVAKSRWGKRETQYWVFGKSAAAAYARAIEHDCVKNRGVKKTVDKIIEAGVIPDDQSEGTKLLRYYMNEAREKNNPVHLLKAYTLESSFYGYINKYMSLGEDNEVYKKLCDGWSGYYTGVLMRHPALNSYRWRGRVYRGFVTDEEDFNKNYRMDHLISNTAFQSTSKLEAVARRFAYNRESIKKEEIRVMITYNILDNRSALDIENISRYPAEREVLMMPGCLFKISGLVKAKSKNDLTVVTVDQLLTMNA</sequence>
<reference evidence="3" key="1">
    <citation type="submission" date="2021-02" db="EMBL/GenBank/DDBJ databases">
        <authorList>
            <person name="Nowell W R."/>
        </authorList>
    </citation>
    <scope>NUCLEOTIDE SEQUENCE</scope>
</reference>
<dbReference type="Pfam" id="PF03496">
    <property type="entry name" value="ADPrib_exo_Tox"/>
    <property type="match status" value="1"/>
</dbReference>
<feature type="region of interest" description="Disordered" evidence="1">
    <location>
        <begin position="1"/>
        <end position="44"/>
    </location>
</feature>
<feature type="domain" description="ADP ribosyltransferase" evidence="2">
    <location>
        <begin position="193"/>
        <end position="281"/>
    </location>
</feature>
<gene>
    <name evidence="3" type="ORF">XAT740_LOCUS19625</name>
</gene>
<dbReference type="Proteomes" id="UP000663828">
    <property type="component" value="Unassembled WGS sequence"/>
</dbReference>
<comment type="caution">
    <text evidence="3">The sequence shown here is derived from an EMBL/GenBank/DDBJ whole genome shotgun (WGS) entry which is preliminary data.</text>
</comment>
<feature type="compositionally biased region" description="Basic and acidic residues" evidence="1">
    <location>
        <begin position="1"/>
        <end position="11"/>
    </location>
</feature>
<dbReference type="InterPro" id="IPR003540">
    <property type="entry name" value="ADP-ribosyltransferase"/>
</dbReference>
<accession>A0A814QXH8</accession>
<evidence type="ECO:0000313" key="4">
    <source>
        <dbReference type="Proteomes" id="UP000663828"/>
    </source>
</evidence>
<dbReference type="GO" id="GO:0005576">
    <property type="term" value="C:extracellular region"/>
    <property type="evidence" value="ECO:0007669"/>
    <property type="project" value="InterPro"/>
</dbReference>
<dbReference type="EMBL" id="CAJNOR010001344">
    <property type="protein sequence ID" value="CAF1125652.1"/>
    <property type="molecule type" value="Genomic_DNA"/>
</dbReference>
<evidence type="ECO:0000313" key="3">
    <source>
        <dbReference type="EMBL" id="CAF1125652.1"/>
    </source>
</evidence>
<keyword evidence="4" id="KW-1185">Reference proteome</keyword>
<name>A0A814QXH8_ADIRI</name>
<organism evidence="3 4">
    <name type="scientific">Adineta ricciae</name>
    <name type="common">Rotifer</name>
    <dbReference type="NCBI Taxonomy" id="249248"/>
    <lineage>
        <taxon>Eukaryota</taxon>
        <taxon>Metazoa</taxon>
        <taxon>Spiralia</taxon>
        <taxon>Gnathifera</taxon>
        <taxon>Rotifera</taxon>
        <taxon>Eurotatoria</taxon>
        <taxon>Bdelloidea</taxon>
        <taxon>Adinetida</taxon>
        <taxon>Adinetidae</taxon>
        <taxon>Adineta</taxon>
    </lineage>
</organism>
<proteinExistence type="predicted"/>
<evidence type="ECO:0000259" key="2">
    <source>
        <dbReference type="Pfam" id="PF03496"/>
    </source>
</evidence>
<dbReference type="Gene3D" id="3.90.176.10">
    <property type="entry name" value="Toxin ADP-ribosyltransferase, Chain A, domain 1"/>
    <property type="match status" value="1"/>
</dbReference>
<dbReference type="PROSITE" id="PS51996">
    <property type="entry name" value="TR_MART"/>
    <property type="match status" value="1"/>
</dbReference>
<evidence type="ECO:0000256" key="1">
    <source>
        <dbReference type="SAM" id="MobiDB-lite"/>
    </source>
</evidence>
<protein>
    <recommendedName>
        <fullName evidence="2">ADP ribosyltransferase domain-containing protein</fullName>
    </recommendedName>
</protein>
<dbReference type="SUPFAM" id="SSF56399">
    <property type="entry name" value="ADP-ribosylation"/>
    <property type="match status" value="1"/>
</dbReference>